<sequence>MSPSRRQLRLHHELLLALHDREGTLAFGRLHSVDRGRGDHRRSQRRVVLEADLYPRRLAATTSSSRSGVFTA</sequence>
<keyword evidence="2" id="KW-1185">Reference proteome</keyword>
<dbReference type="EMBL" id="JBBHLI010000003">
    <property type="protein sequence ID" value="MEK9500818.1"/>
    <property type="molecule type" value="Genomic_DNA"/>
</dbReference>
<reference evidence="1 2" key="1">
    <citation type="submission" date="2024-02" db="EMBL/GenBank/DDBJ databases">
        <title>A novel Gemmatimonadota bacterium.</title>
        <authorList>
            <person name="Du Z.-J."/>
            <person name="Ye Y.-Q."/>
        </authorList>
    </citation>
    <scope>NUCLEOTIDE SEQUENCE [LARGE SCALE GENOMIC DNA]</scope>
    <source>
        <strain evidence="1 2">DH-20</strain>
    </source>
</reference>
<evidence type="ECO:0000313" key="2">
    <source>
        <dbReference type="Proteomes" id="UP001484239"/>
    </source>
</evidence>
<organism evidence="1 2">
    <name type="scientific">Gaopeijia maritima</name>
    <dbReference type="NCBI Taxonomy" id="3119007"/>
    <lineage>
        <taxon>Bacteria</taxon>
        <taxon>Pseudomonadati</taxon>
        <taxon>Gemmatimonadota</taxon>
        <taxon>Longimicrobiia</taxon>
        <taxon>Gaopeijiales</taxon>
        <taxon>Gaopeijiaceae</taxon>
        <taxon>Gaopeijia</taxon>
    </lineage>
</organism>
<evidence type="ECO:0000313" key="1">
    <source>
        <dbReference type="EMBL" id="MEK9500818.1"/>
    </source>
</evidence>
<proteinExistence type="predicted"/>
<accession>A0ABU9E7U4</accession>
<comment type="caution">
    <text evidence="1">The sequence shown here is derived from an EMBL/GenBank/DDBJ whole genome shotgun (WGS) entry which is preliminary data.</text>
</comment>
<gene>
    <name evidence="1" type="ORF">WI372_07505</name>
</gene>
<dbReference type="Proteomes" id="UP001484239">
    <property type="component" value="Unassembled WGS sequence"/>
</dbReference>
<protein>
    <submittedName>
        <fullName evidence="1">Uncharacterized protein</fullName>
    </submittedName>
</protein>
<name>A0ABU9E7U4_9BACT</name>
<dbReference type="RefSeq" id="WP_405279582.1">
    <property type="nucleotide sequence ID" value="NZ_CP144380.1"/>
</dbReference>